<dbReference type="InterPro" id="IPR051828">
    <property type="entry name" value="HAD-like_hydrolase_domain"/>
</dbReference>
<reference evidence="1 2" key="1">
    <citation type="journal article" date="2012" name="PLoS Pathog.">
        <title>Diverse lifestyles and strategies of plant pathogenesis encoded in the genomes of eighteen Dothideomycetes fungi.</title>
        <authorList>
            <person name="Ohm R.A."/>
            <person name="Feau N."/>
            <person name="Henrissat B."/>
            <person name="Schoch C.L."/>
            <person name="Horwitz B.A."/>
            <person name="Barry K.W."/>
            <person name="Condon B.J."/>
            <person name="Copeland A.C."/>
            <person name="Dhillon B."/>
            <person name="Glaser F."/>
            <person name="Hesse C.N."/>
            <person name="Kosti I."/>
            <person name="LaButti K."/>
            <person name="Lindquist E.A."/>
            <person name="Lucas S."/>
            <person name="Salamov A.A."/>
            <person name="Bradshaw R.E."/>
            <person name="Ciuffetti L."/>
            <person name="Hamelin R.C."/>
            <person name="Kema G.H.J."/>
            <person name="Lawrence C."/>
            <person name="Scott J.A."/>
            <person name="Spatafora J.W."/>
            <person name="Turgeon B.G."/>
            <person name="de Wit P.J.G.M."/>
            <person name="Zhong S."/>
            <person name="Goodwin S.B."/>
            <person name="Grigoriev I.V."/>
        </authorList>
    </citation>
    <scope>NUCLEOTIDE SEQUENCE [LARGE SCALE GENOMIC DNA]</scope>
    <source>
        <strain evidence="1 2">SO2202</strain>
    </source>
</reference>
<dbReference type="HOGENOM" id="CLU_045011_8_0_1"/>
<dbReference type="PANTHER" id="PTHR46191:SF2">
    <property type="entry name" value="HALOACID DEHALOGENASE-LIKE HYDROLASE DOMAIN-CONTAINING PROTEIN 3"/>
    <property type="match status" value="1"/>
</dbReference>
<dbReference type="EMBL" id="KB456266">
    <property type="protein sequence ID" value="EMF11102.1"/>
    <property type="molecule type" value="Genomic_DNA"/>
</dbReference>
<keyword evidence="2" id="KW-1185">Reference proteome</keyword>
<sequence>MPPPLASRNLLICFDAFGTLFTPKLPIAKQYGNVARSFGLTGSFTDEDVGRAFKVAFKNETKRNPNYGKMNGLDPEMWWSRIITNTFKPLIPEDQSVPQAMVTKLLHRFWCDEGYTLFPDVPPLIRKLREAHHAREEDRCTRVMIGVITNSDNRVPDVLSSLGLTVSSLRYGNHNAFAAASKDHQEYDVDFSVMSYDVGHEKPDQRIFQAAEEVLSVALDDGKHDAGEWRKVYVGDEFDKDVVGALSAGWKAVLIDRETTGPRDDLKWLDDEPVGSLYEVFDSAKAVGFSSLDKLGQWLPTRS</sequence>
<evidence type="ECO:0000313" key="2">
    <source>
        <dbReference type="Proteomes" id="UP000016931"/>
    </source>
</evidence>
<dbReference type="STRING" id="692275.M3D1V1"/>
<dbReference type="Pfam" id="PF00702">
    <property type="entry name" value="Hydrolase"/>
    <property type="match status" value="1"/>
</dbReference>
<gene>
    <name evidence="1" type="ORF">SEPMUDRAFT_68386</name>
</gene>
<dbReference type="AlphaFoldDB" id="M3D1V1"/>
<organism evidence="1 2">
    <name type="scientific">Sphaerulina musiva (strain SO2202)</name>
    <name type="common">Poplar stem canker fungus</name>
    <name type="synonym">Septoria musiva</name>
    <dbReference type="NCBI Taxonomy" id="692275"/>
    <lineage>
        <taxon>Eukaryota</taxon>
        <taxon>Fungi</taxon>
        <taxon>Dikarya</taxon>
        <taxon>Ascomycota</taxon>
        <taxon>Pezizomycotina</taxon>
        <taxon>Dothideomycetes</taxon>
        <taxon>Dothideomycetidae</taxon>
        <taxon>Mycosphaerellales</taxon>
        <taxon>Mycosphaerellaceae</taxon>
        <taxon>Sphaerulina</taxon>
    </lineage>
</organism>
<name>M3D1V1_SPHMS</name>
<accession>M3D1V1</accession>
<dbReference type="InterPro" id="IPR044924">
    <property type="entry name" value="HAD-SF_hydro_IA_REG-2-like_cap"/>
</dbReference>
<dbReference type="OrthoDB" id="444127at2759"/>
<proteinExistence type="predicted"/>
<evidence type="ECO:0000313" key="1">
    <source>
        <dbReference type="EMBL" id="EMF11102.1"/>
    </source>
</evidence>
<dbReference type="RefSeq" id="XP_016759223.1">
    <property type="nucleotide sequence ID" value="XM_016909818.1"/>
</dbReference>
<dbReference type="OMA" id="WWRQLIA"/>
<dbReference type="PANTHER" id="PTHR46191">
    <property type="match status" value="1"/>
</dbReference>
<dbReference type="Gene3D" id="1.10.150.720">
    <property type="entry name" value="Haloacid dehalogenase-like hydrolase"/>
    <property type="match status" value="1"/>
</dbReference>
<dbReference type="SUPFAM" id="SSF56784">
    <property type="entry name" value="HAD-like"/>
    <property type="match status" value="1"/>
</dbReference>
<dbReference type="Proteomes" id="UP000016931">
    <property type="component" value="Unassembled WGS sequence"/>
</dbReference>
<dbReference type="InterPro" id="IPR023214">
    <property type="entry name" value="HAD_sf"/>
</dbReference>
<dbReference type="Gene3D" id="3.40.50.1000">
    <property type="entry name" value="HAD superfamily/HAD-like"/>
    <property type="match status" value="1"/>
</dbReference>
<dbReference type="InterPro" id="IPR036412">
    <property type="entry name" value="HAD-like_sf"/>
</dbReference>
<protein>
    <submittedName>
        <fullName evidence="1">HAD-like protein</fullName>
    </submittedName>
</protein>
<dbReference type="GO" id="GO:0005634">
    <property type="term" value="C:nucleus"/>
    <property type="evidence" value="ECO:0007669"/>
    <property type="project" value="TreeGrafter"/>
</dbReference>
<dbReference type="eggNOG" id="KOG3085">
    <property type="taxonomic scope" value="Eukaryota"/>
</dbReference>
<dbReference type="GeneID" id="27906955"/>